<organism evidence="8 9">
    <name type="scientific">Neoarthrinium moseri</name>
    <dbReference type="NCBI Taxonomy" id="1658444"/>
    <lineage>
        <taxon>Eukaryota</taxon>
        <taxon>Fungi</taxon>
        <taxon>Dikarya</taxon>
        <taxon>Ascomycota</taxon>
        <taxon>Pezizomycotina</taxon>
        <taxon>Sordariomycetes</taxon>
        <taxon>Xylariomycetidae</taxon>
        <taxon>Amphisphaeriales</taxon>
        <taxon>Apiosporaceae</taxon>
        <taxon>Neoarthrinium</taxon>
    </lineage>
</organism>
<gene>
    <name evidence="8" type="ORF">JX265_002044</name>
</gene>
<keyword evidence="6" id="KW-0560">Oxidoreductase</keyword>
<evidence type="ECO:0000256" key="2">
    <source>
        <dbReference type="ARBA" id="ARBA00010139"/>
    </source>
</evidence>
<dbReference type="PANTHER" id="PTHR43098">
    <property type="entry name" value="L-ORNITHINE N(5)-MONOOXYGENASE-RELATED"/>
    <property type="match status" value="1"/>
</dbReference>
<evidence type="ECO:0000313" key="9">
    <source>
        <dbReference type="Proteomes" id="UP000829685"/>
    </source>
</evidence>
<dbReference type="PRINTS" id="PR00411">
    <property type="entry name" value="PNDRDTASEI"/>
</dbReference>
<name>A0A9P9WWN6_9PEZI</name>
<dbReference type="GO" id="GO:0050661">
    <property type="term" value="F:NADP binding"/>
    <property type="evidence" value="ECO:0007669"/>
    <property type="project" value="InterPro"/>
</dbReference>
<evidence type="ECO:0008006" key="10">
    <source>
        <dbReference type="Google" id="ProtNLM"/>
    </source>
</evidence>
<keyword evidence="5" id="KW-0521">NADP</keyword>
<evidence type="ECO:0000256" key="5">
    <source>
        <dbReference type="ARBA" id="ARBA00022857"/>
    </source>
</evidence>
<keyword evidence="3" id="KW-0285">Flavoprotein</keyword>
<reference evidence="8" key="1">
    <citation type="submission" date="2021-03" db="EMBL/GenBank/DDBJ databases">
        <title>Revisited historic fungal species revealed as producer of novel bioactive compounds through whole genome sequencing and comparative genomics.</title>
        <authorList>
            <person name="Vignolle G.A."/>
            <person name="Hochenegger N."/>
            <person name="Mach R.L."/>
            <person name="Mach-Aigner A.R."/>
            <person name="Javad Rahimi M."/>
            <person name="Salim K.A."/>
            <person name="Chan C.M."/>
            <person name="Lim L.B.L."/>
            <person name="Cai F."/>
            <person name="Druzhinina I.S."/>
            <person name="U'Ren J.M."/>
            <person name="Derntl C."/>
        </authorList>
    </citation>
    <scope>NUCLEOTIDE SEQUENCE</scope>
    <source>
        <strain evidence="8">TUCIM 5799</strain>
    </source>
</reference>
<comment type="caution">
    <text evidence="8">The sequence shown here is derived from an EMBL/GenBank/DDBJ whole genome shotgun (WGS) entry which is preliminary data.</text>
</comment>
<dbReference type="SUPFAM" id="SSF51905">
    <property type="entry name" value="FAD/NAD(P)-binding domain"/>
    <property type="match status" value="2"/>
</dbReference>
<keyword evidence="4" id="KW-0274">FAD</keyword>
<dbReference type="PANTHER" id="PTHR43098:SF3">
    <property type="entry name" value="L-ORNITHINE N(5)-MONOOXYGENASE-RELATED"/>
    <property type="match status" value="1"/>
</dbReference>
<keyword evidence="9" id="KW-1185">Reference proteome</keyword>
<sequence>MDRIDQFSHVTEPNGTTDYDVLIVGAGFGGVYQLKHFRDLGYKVKLLETGDGYGGVWHWNAYPGARVDSTIPHYEFDDPELWKGWTWKQRFPDHNEIRAYFKYVAKKWDLQRDTQFNSFVQSATWNDAESKWTVTTREGDVFKTKYLSLNTGFAAKRHIPAWKGISSFKGTFIHPSYWPHEGIDLRNKKVAIIGTGSTGVQLATELAPIAKQLTVFQRSINTCMPMKQVDYKDGEQAFARERYPELFKNRVDSFGGFNFNFLGRGTFEDDAETRQQTYERLWAEGDFKYWLATYIDMLFNEDANREAYNFWRDKTRARIHDESLKDLLAPMKQPYSFGCKRISLEKGYFEIFNEPHVSLVDVNVTPVEEITENGIRTSEKEHEFDMIICATGYDACTGGLRQIDIRGLDGVSLSDHWNDGAYTHLGMTVAGFPNMYMTYAPQGPTALCNGPTCAQLQGDWIIAAVNHMRESCLKKMVPERESELEWRETVMKIAYSSLLPGTKSWYMGDNIPGKPREPLIYLGGVPNYYKTINEVAAKGYSGFKFE</sequence>
<dbReference type="InterPro" id="IPR050775">
    <property type="entry name" value="FAD-binding_Monooxygenases"/>
</dbReference>
<evidence type="ECO:0000256" key="1">
    <source>
        <dbReference type="ARBA" id="ARBA00001974"/>
    </source>
</evidence>
<keyword evidence="7" id="KW-0503">Monooxygenase</keyword>
<comment type="cofactor">
    <cofactor evidence="1">
        <name>FAD</name>
        <dbReference type="ChEBI" id="CHEBI:57692"/>
    </cofactor>
</comment>
<evidence type="ECO:0000256" key="7">
    <source>
        <dbReference type="ARBA" id="ARBA00023033"/>
    </source>
</evidence>
<evidence type="ECO:0000313" key="8">
    <source>
        <dbReference type="EMBL" id="KAI1880423.1"/>
    </source>
</evidence>
<dbReference type="Gene3D" id="3.50.50.60">
    <property type="entry name" value="FAD/NAD(P)-binding domain"/>
    <property type="match status" value="3"/>
</dbReference>
<evidence type="ECO:0000256" key="4">
    <source>
        <dbReference type="ARBA" id="ARBA00022827"/>
    </source>
</evidence>
<dbReference type="InterPro" id="IPR036188">
    <property type="entry name" value="FAD/NAD-bd_sf"/>
</dbReference>
<evidence type="ECO:0000256" key="3">
    <source>
        <dbReference type="ARBA" id="ARBA00022630"/>
    </source>
</evidence>
<accession>A0A9P9WWN6</accession>
<dbReference type="Proteomes" id="UP000829685">
    <property type="component" value="Unassembled WGS sequence"/>
</dbReference>
<evidence type="ECO:0000256" key="6">
    <source>
        <dbReference type="ARBA" id="ARBA00023002"/>
    </source>
</evidence>
<dbReference type="InterPro" id="IPR020946">
    <property type="entry name" value="Flavin_mOase-like"/>
</dbReference>
<dbReference type="EMBL" id="JAFIMR010000003">
    <property type="protein sequence ID" value="KAI1880423.1"/>
    <property type="molecule type" value="Genomic_DNA"/>
</dbReference>
<dbReference type="AlphaFoldDB" id="A0A9P9WWN6"/>
<dbReference type="GO" id="GO:0004499">
    <property type="term" value="F:N,N-dimethylaniline monooxygenase activity"/>
    <property type="evidence" value="ECO:0007669"/>
    <property type="project" value="InterPro"/>
</dbReference>
<comment type="similarity">
    <text evidence="2">Belongs to the FAD-binding monooxygenase family.</text>
</comment>
<dbReference type="GO" id="GO:0050660">
    <property type="term" value="F:flavin adenine dinucleotide binding"/>
    <property type="evidence" value="ECO:0007669"/>
    <property type="project" value="InterPro"/>
</dbReference>
<proteinExistence type="inferred from homology"/>
<dbReference type="Pfam" id="PF00743">
    <property type="entry name" value="FMO-like"/>
    <property type="match status" value="1"/>
</dbReference>
<protein>
    <recommendedName>
        <fullName evidence="10">Cyclopentanone 1,2-monooxygenase</fullName>
    </recommendedName>
</protein>